<dbReference type="EnsemblPlants" id="PGSC0003DMT400059474">
    <property type="protein sequence ID" value="PGSC0003DMT400059474"/>
    <property type="gene ID" value="PGSC0003DMG400023107"/>
</dbReference>
<keyword evidence="1" id="KW-1133">Transmembrane helix</keyword>
<protein>
    <submittedName>
        <fullName evidence="2">Uncharacterized protein</fullName>
    </submittedName>
</protein>
<dbReference type="Proteomes" id="UP000011115">
    <property type="component" value="Unassembled WGS sequence"/>
</dbReference>
<dbReference type="AlphaFoldDB" id="M1C4A5"/>
<evidence type="ECO:0000313" key="2">
    <source>
        <dbReference type="EnsemblPlants" id="PGSC0003DMT400059474"/>
    </source>
</evidence>
<feature type="transmembrane region" description="Helical" evidence="1">
    <location>
        <begin position="48"/>
        <end position="69"/>
    </location>
</feature>
<keyword evidence="1" id="KW-0472">Membrane</keyword>
<evidence type="ECO:0000313" key="3">
    <source>
        <dbReference type="Proteomes" id="UP000011115"/>
    </source>
</evidence>
<reference evidence="3" key="1">
    <citation type="journal article" date="2011" name="Nature">
        <title>Genome sequence and analysis of the tuber crop potato.</title>
        <authorList>
            <consortium name="The Potato Genome Sequencing Consortium"/>
        </authorList>
    </citation>
    <scope>NUCLEOTIDE SEQUENCE [LARGE SCALE GENOMIC DNA]</scope>
    <source>
        <strain evidence="3">cv. DM1-3 516 R44</strain>
    </source>
</reference>
<keyword evidence="3" id="KW-1185">Reference proteome</keyword>
<dbReference type="OrthoDB" id="902328at2759"/>
<gene>
    <name evidence="2" type="primary">LOC102601407</name>
</gene>
<dbReference type="HOGENOM" id="CLU_2762774_0_0_1"/>
<name>M1C4A5_SOLTU</name>
<proteinExistence type="predicted"/>
<dbReference type="Gramene" id="PGSC0003DMT400059474">
    <property type="protein sequence ID" value="PGSC0003DMT400059474"/>
    <property type="gene ID" value="PGSC0003DMG400023107"/>
</dbReference>
<reference evidence="2" key="2">
    <citation type="submission" date="2015-06" db="UniProtKB">
        <authorList>
            <consortium name="EnsemblPlants"/>
        </authorList>
    </citation>
    <scope>IDENTIFICATION</scope>
    <source>
        <strain evidence="2">DM1-3 516 R44</strain>
    </source>
</reference>
<organism evidence="2 3">
    <name type="scientific">Solanum tuberosum</name>
    <name type="common">Potato</name>
    <dbReference type="NCBI Taxonomy" id="4113"/>
    <lineage>
        <taxon>Eukaryota</taxon>
        <taxon>Viridiplantae</taxon>
        <taxon>Streptophyta</taxon>
        <taxon>Embryophyta</taxon>
        <taxon>Tracheophyta</taxon>
        <taxon>Spermatophyta</taxon>
        <taxon>Magnoliopsida</taxon>
        <taxon>eudicotyledons</taxon>
        <taxon>Gunneridae</taxon>
        <taxon>Pentapetalae</taxon>
        <taxon>asterids</taxon>
        <taxon>lamiids</taxon>
        <taxon>Solanales</taxon>
        <taxon>Solanaceae</taxon>
        <taxon>Solanoideae</taxon>
        <taxon>Solaneae</taxon>
        <taxon>Solanum</taxon>
    </lineage>
</organism>
<accession>M1C4A5</accession>
<evidence type="ECO:0000256" key="1">
    <source>
        <dbReference type="SAM" id="Phobius"/>
    </source>
</evidence>
<keyword evidence="1" id="KW-0812">Transmembrane</keyword>
<dbReference type="ExpressionAtlas" id="M1C4A5">
    <property type="expression patterns" value="baseline and differential"/>
</dbReference>
<sequence>MNKFAYRQNGFVSFREIDVSKGVVCPKPRRSGANERFNTNATLLQIKYVSLSLLLFVVVVFCLRLFIWVF</sequence>